<dbReference type="AlphaFoldDB" id="A0A8S1JVI1"/>
<keyword evidence="2" id="KW-1185">Reference proteome</keyword>
<dbReference type="OrthoDB" id="283595at2759"/>
<protein>
    <submittedName>
        <fullName evidence="1">Uncharacterized protein</fullName>
    </submittedName>
</protein>
<dbReference type="Proteomes" id="UP000692954">
    <property type="component" value="Unassembled WGS sequence"/>
</dbReference>
<gene>
    <name evidence="1" type="ORF">PSON_ATCC_30995.1.T0010429</name>
</gene>
<reference evidence="1" key="1">
    <citation type="submission" date="2021-01" db="EMBL/GenBank/DDBJ databases">
        <authorList>
            <consortium name="Genoscope - CEA"/>
            <person name="William W."/>
        </authorList>
    </citation>
    <scope>NUCLEOTIDE SEQUENCE</scope>
</reference>
<accession>A0A8S1JVI1</accession>
<proteinExistence type="predicted"/>
<dbReference type="EMBL" id="CAJJDN010000001">
    <property type="protein sequence ID" value="CAD8046075.1"/>
    <property type="molecule type" value="Genomic_DNA"/>
</dbReference>
<evidence type="ECO:0000313" key="1">
    <source>
        <dbReference type="EMBL" id="CAD8046075.1"/>
    </source>
</evidence>
<sequence>MNIIGQKVLLDGQVIDTLSNHQFRLPETKVYAWSFHKQNIVALGVSNNIQLWTERKPNDWQLALTFSSHQYPIIHLSWAPYDVTFASIDQTGLALIHNKKQDNWDQPIQLNQEKYSVIAFAHNKSTIAAGGQCLDFYENFKLIHRLNLPVQLLAYSFTDRLLAVSDNSISIFEKNILKQHILLEQIPSSVSWSLSGSKIYVQILNETFQYVENLYNEFVLQH</sequence>
<comment type="caution">
    <text evidence="1">The sequence shown here is derived from an EMBL/GenBank/DDBJ whole genome shotgun (WGS) entry which is preliminary data.</text>
</comment>
<organism evidence="1 2">
    <name type="scientific">Paramecium sonneborni</name>
    <dbReference type="NCBI Taxonomy" id="65129"/>
    <lineage>
        <taxon>Eukaryota</taxon>
        <taxon>Sar</taxon>
        <taxon>Alveolata</taxon>
        <taxon>Ciliophora</taxon>
        <taxon>Intramacronucleata</taxon>
        <taxon>Oligohymenophorea</taxon>
        <taxon>Peniculida</taxon>
        <taxon>Parameciidae</taxon>
        <taxon>Paramecium</taxon>
    </lineage>
</organism>
<evidence type="ECO:0000313" key="2">
    <source>
        <dbReference type="Proteomes" id="UP000692954"/>
    </source>
</evidence>
<name>A0A8S1JVI1_9CILI</name>